<dbReference type="Gene3D" id="3.30.470.20">
    <property type="entry name" value="ATP-grasp fold, B domain"/>
    <property type="match status" value="1"/>
</dbReference>
<evidence type="ECO:0000259" key="6">
    <source>
        <dbReference type="PROSITE" id="PS50975"/>
    </source>
</evidence>
<dbReference type="GO" id="GO:0006164">
    <property type="term" value="P:purine nucleotide biosynthetic process"/>
    <property type="evidence" value="ECO:0007669"/>
    <property type="project" value="UniProtKB-KW"/>
</dbReference>
<dbReference type="AlphaFoldDB" id="A0A538U6V1"/>
<keyword evidence="3" id="KW-0658">Purine biosynthesis</keyword>
<dbReference type="FunFam" id="3.30.1490.20:FF:000015">
    <property type="entry name" value="N5-carboxyaminoimidazole ribonucleotide synthase"/>
    <property type="match status" value="1"/>
</dbReference>
<keyword evidence="4 5" id="KW-0067">ATP-binding</keyword>
<organism evidence="7 8">
    <name type="scientific">Eiseniibacteriota bacterium</name>
    <dbReference type="NCBI Taxonomy" id="2212470"/>
    <lineage>
        <taxon>Bacteria</taxon>
        <taxon>Candidatus Eiseniibacteriota</taxon>
    </lineage>
</organism>
<dbReference type="PROSITE" id="PS50975">
    <property type="entry name" value="ATP_GRASP"/>
    <property type="match status" value="1"/>
</dbReference>
<evidence type="ECO:0000256" key="4">
    <source>
        <dbReference type="ARBA" id="ARBA00022840"/>
    </source>
</evidence>
<dbReference type="InterPro" id="IPR011054">
    <property type="entry name" value="Rudment_hybrid_motif"/>
</dbReference>
<dbReference type="PANTHER" id="PTHR11609:SF5">
    <property type="entry name" value="PHOSPHORIBOSYLAMINOIMIDAZOLE CARBOXYLASE"/>
    <property type="match status" value="1"/>
</dbReference>
<comment type="caution">
    <text evidence="7">The sequence shown here is derived from an EMBL/GenBank/DDBJ whole genome shotgun (WGS) entry which is preliminary data.</text>
</comment>
<dbReference type="EMBL" id="VBPB01000164">
    <property type="protein sequence ID" value="TMQ71419.1"/>
    <property type="molecule type" value="Genomic_DNA"/>
</dbReference>
<dbReference type="GO" id="GO:0005524">
    <property type="term" value="F:ATP binding"/>
    <property type="evidence" value="ECO:0007669"/>
    <property type="project" value="UniProtKB-UniRule"/>
</dbReference>
<keyword evidence="2 5" id="KW-0547">Nucleotide-binding</keyword>
<evidence type="ECO:0000256" key="5">
    <source>
        <dbReference type="PROSITE-ProRule" id="PRU00409"/>
    </source>
</evidence>
<accession>A0A538U6V1</accession>
<dbReference type="InterPro" id="IPR013815">
    <property type="entry name" value="ATP_grasp_subdomain_1"/>
</dbReference>
<dbReference type="InterPro" id="IPR040686">
    <property type="entry name" value="PurK_C"/>
</dbReference>
<dbReference type="PANTHER" id="PTHR11609">
    <property type="entry name" value="PURINE BIOSYNTHESIS PROTEIN 6/7, PUR6/7"/>
    <property type="match status" value="1"/>
</dbReference>
<dbReference type="SUPFAM" id="SSF51246">
    <property type="entry name" value="Rudiment single hybrid motif"/>
    <property type="match status" value="1"/>
</dbReference>
<feature type="domain" description="ATP-grasp" evidence="6">
    <location>
        <begin position="8"/>
        <end position="173"/>
    </location>
</feature>
<reference evidence="7 8" key="1">
    <citation type="journal article" date="2019" name="Nat. Microbiol.">
        <title>Mediterranean grassland soil C-N compound turnover is dependent on rainfall and depth, and is mediated by genomically divergent microorganisms.</title>
        <authorList>
            <person name="Diamond S."/>
            <person name="Andeer P.F."/>
            <person name="Li Z."/>
            <person name="Crits-Christoph A."/>
            <person name="Burstein D."/>
            <person name="Anantharaman K."/>
            <person name="Lane K.R."/>
            <person name="Thomas B.C."/>
            <person name="Pan C."/>
            <person name="Northen T.R."/>
            <person name="Banfield J.F."/>
        </authorList>
    </citation>
    <scope>NUCLEOTIDE SEQUENCE [LARGE SCALE GENOMIC DNA]</scope>
    <source>
        <strain evidence="7">WS_11</strain>
    </source>
</reference>
<name>A0A538U6V1_UNCEI</name>
<feature type="non-terminal residue" evidence="7">
    <location>
        <position position="1"/>
    </location>
</feature>
<dbReference type="SUPFAM" id="SSF56059">
    <property type="entry name" value="Glutathione synthetase ATP-binding domain-like"/>
    <property type="match status" value="1"/>
</dbReference>
<sequence>EAVDDPAALAAAVARVGFPAVLKTRRMGYDGRGQRLLRTRDDLAPAWAALGGAALLVEAFVPFERELSILGVRGTSGECAFYPLVENHHPGGILRLSLAPAPGLGPGLQARAEALARAALEALGHEGVMAIELFQSGEALIANEIGPRVHNSGHWTIEGAATSQFENHLRAIAGRPLGPTTARGHAAMVNLIGVIPDDLDALAARSPDVHVHRYDKRPRPGRKLGHVTICAERPEALAPGLAAVWRMLGDEAGPMPAAAGERPTPTKARA</sequence>
<dbReference type="Pfam" id="PF02222">
    <property type="entry name" value="ATP-grasp"/>
    <property type="match status" value="1"/>
</dbReference>
<keyword evidence="1" id="KW-0436">Ligase</keyword>
<evidence type="ECO:0000256" key="2">
    <source>
        <dbReference type="ARBA" id="ARBA00022741"/>
    </source>
</evidence>
<dbReference type="GO" id="GO:0046872">
    <property type="term" value="F:metal ion binding"/>
    <property type="evidence" value="ECO:0007669"/>
    <property type="project" value="InterPro"/>
</dbReference>
<protein>
    <submittedName>
        <fullName evidence="7">ATP-grasp domain-containing protein</fullName>
    </submittedName>
</protein>
<evidence type="ECO:0000256" key="1">
    <source>
        <dbReference type="ARBA" id="ARBA00022598"/>
    </source>
</evidence>
<evidence type="ECO:0000313" key="8">
    <source>
        <dbReference type="Proteomes" id="UP000319771"/>
    </source>
</evidence>
<dbReference type="Pfam" id="PF17769">
    <property type="entry name" value="PurK_C"/>
    <property type="match status" value="1"/>
</dbReference>
<dbReference type="GO" id="GO:0005829">
    <property type="term" value="C:cytosol"/>
    <property type="evidence" value="ECO:0007669"/>
    <property type="project" value="TreeGrafter"/>
</dbReference>
<dbReference type="GO" id="GO:0016874">
    <property type="term" value="F:ligase activity"/>
    <property type="evidence" value="ECO:0007669"/>
    <property type="project" value="UniProtKB-KW"/>
</dbReference>
<dbReference type="Gene3D" id="3.30.1490.20">
    <property type="entry name" value="ATP-grasp fold, A domain"/>
    <property type="match status" value="1"/>
</dbReference>
<dbReference type="InterPro" id="IPR003135">
    <property type="entry name" value="ATP-grasp_carboxylate-amine"/>
</dbReference>
<evidence type="ECO:0000313" key="7">
    <source>
        <dbReference type="EMBL" id="TMQ71419.1"/>
    </source>
</evidence>
<dbReference type="Proteomes" id="UP000319771">
    <property type="component" value="Unassembled WGS sequence"/>
</dbReference>
<evidence type="ECO:0000256" key="3">
    <source>
        <dbReference type="ARBA" id="ARBA00022755"/>
    </source>
</evidence>
<proteinExistence type="predicted"/>
<dbReference type="InterPro" id="IPR011761">
    <property type="entry name" value="ATP-grasp"/>
</dbReference>
<gene>
    <name evidence="7" type="ORF">E6K81_10100</name>
</gene>